<dbReference type="PROSITE" id="PS51257">
    <property type="entry name" value="PROKAR_LIPOPROTEIN"/>
    <property type="match status" value="1"/>
</dbReference>
<reference evidence="3 4" key="1">
    <citation type="submission" date="2020-05" db="EMBL/GenBank/DDBJ databases">
        <authorList>
            <person name="Whitworth D."/>
        </authorList>
    </citation>
    <scope>NUCLEOTIDE SEQUENCE [LARGE SCALE GENOMIC DNA]</scope>
    <source>
        <strain evidence="3 4">CA046A</strain>
    </source>
</reference>
<dbReference type="Proteomes" id="UP000528460">
    <property type="component" value="Unassembled WGS sequence"/>
</dbReference>
<dbReference type="AlphaFoldDB" id="A0A7Y4NHA5"/>
<evidence type="ECO:0000256" key="1">
    <source>
        <dbReference type="SAM" id="MobiDB-lite"/>
    </source>
</evidence>
<comment type="caution">
    <text evidence="3">The sequence shown here is derived from an EMBL/GenBank/DDBJ whole genome shotgun (WGS) entry which is preliminary data.</text>
</comment>
<evidence type="ECO:0000313" key="3">
    <source>
        <dbReference type="EMBL" id="NOK14453.1"/>
    </source>
</evidence>
<evidence type="ECO:0008006" key="5">
    <source>
        <dbReference type="Google" id="ProtNLM"/>
    </source>
</evidence>
<evidence type="ECO:0000313" key="4">
    <source>
        <dbReference type="Proteomes" id="UP000528460"/>
    </source>
</evidence>
<feature type="compositionally biased region" description="Pro residues" evidence="1">
    <location>
        <begin position="29"/>
        <end position="52"/>
    </location>
</feature>
<dbReference type="RefSeq" id="WP_171421547.1">
    <property type="nucleotide sequence ID" value="NZ_JABFJW010000474.1"/>
</dbReference>
<feature type="region of interest" description="Disordered" evidence="1">
    <location>
        <begin position="24"/>
        <end position="71"/>
    </location>
</feature>
<feature type="signal peptide" evidence="2">
    <location>
        <begin position="1"/>
        <end position="29"/>
    </location>
</feature>
<evidence type="ECO:0000256" key="2">
    <source>
        <dbReference type="SAM" id="SignalP"/>
    </source>
</evidence>
<proteinExistence type="predicted"/>
<accession>A0A7Y4NHA5</accession>
<organism evidence="3 4">
    <name type="scientific">Corallococcus exercitus</name>
    <dbReference type="NCBI Taxonomy" id="2316736"/>
    <lineage>
        <taxon>Bacteria</taxon>
        <taxon>Pseudomonadati</taxon>
        <taxon>Myxococcota</taxon>
        <taxon>Myxococcia</taxon>
        <taxon>Myxococcales</taxon>
        <taxon>Cystobacterineae</taxon>
        <taxon>Myxococcaceae</taxon>
        <taxon>Corallococcus</taxon>
    </lineage>
</organism>
<protein>
    <recommendedName>
        <fullName evidence="5">Carbohydrate-binding protein</fullName>
    </recommendedName>
</protein>
<dbReference type="EMBL" id="JABFJW010000474">
    <property type="protein sequence ID" value="NOK14453.1"/>
    <property type="molecule type" value="Genomic_DNA"/>
</dbReference>
<sequence length="71" mass="7050">MRSSLLRLCAATSLTLALVACGIKGSPHAPRPAPPPAPTPETVPPQEPPHGPVEPSGPTVPPSSADAGLAE</sequence>
<name>A0A7Y4NHA5_9BACT</name>
<keyword evidence="2" id="KW-0732">Signal</keyword>
<feature type="chain" id="PRO_5030712753" description="Carbohydrate-binding protein" evidence="2">
    <location>
        <begin position="30"/>
        <end position="71"/>
    </location>
</feature>
<gene>
    <name evidence="3" type="ORF">HNS30_36040</name>
</gene>